<dbReference type="BioCyc" id="ABAU509170:GCL9-2763-MONOMER"/>
<dbReference type="EMBL" id="CU468230">
    <property type="protein sequence ID" value="CAP02603.1"/>
    <property type="molecule type" value="Genomic_DNA"/>
</dbReference>
<proteinExistence type="predicted"/>
<accession>B0VMI9</accession>
<evidence type="ECO:0000313" key="1">
    <source>
        <dbReference type="EMBL" id="CAP02603.1"/>
    </source>
</evidence>
<gene>
    <name evidence="1" type="ordered locus">ABSDF3334</name>
</gene>
<protein>
    <submittedName>
        <fullName evidence="1">Uncharacterized protein</fullName>
    </submittedName>
</protein>
<reference evidence="1 2" key="1">
    <citation type="journal article" date="2008" name="PLoS ONE">
        <title>Comparative analysis of Acinetobacters: three genomes for three lifestyles.</title>
        <authorList>
            <person name="Vallenet D."/>
            <person name="Nordmann P."/>
            <person name="Barbe V."/>
            <person name="Poirel L."/>
            <person name="Mangenot S."/>
            <person name="Bataille E."/>
            <person name="Dossat C."/>
            <person name="Gas S."/>
            <person name="Kreimeyer A."/>
            <person name="Lenoble P."/>
            <person name="Oztas S."/>
            <person name="Poulain J."/>
            <person name="Segurens B."/>
            <person name="Robert C."/>
            <person name="Abergel C."/>
            <person name="Claverie J.M."/>
            <person name="Raoult D."/>
            <person name="Medigue C."/>
            <person name="Weissenbach J."/>
            <person name="Cruveiller S."/>
        </authorList>
    </citation>
    <scope>NUCLEOTIDE SEQUENCE [LARGE SCALE GENOMIC DNA]</scope>
    <source>
        <strain evidence="1 2">SDF</strain>
    </source>
</reference>
<evidence type="ECO:0000313" key="2">
    <source>
        <dbReference type="Proteomes" id="UP000001741"/>
    </source>
</evidence>
<dbReference type="KEGG" id="abm:ABSDF3334"/>
<organism evidence="1 2">
    <name type="scientific">Acinetobacter baumannii (strain SDF)</name>
    <dbReference type="NCBI Taxonomy" id="509170"/>
    <lineage>
        <taxon>Bacteria</taxon>
        <taxon>Pseudomonadati</taxon>
        <taxon>Pseudomonadota</taxon>
        <taxon>Gammaproteobacteria</taxon>
        <taxon>Moraxellales</taxon>
        <taxon>Moraxellaceae</taxon>
        <taxon>Acinetobacter</taxon>
        <taxon>Acinetobacter calcoaceticus/baumannii complex</taxon>
    </lineage>
</organism>
<dbReference type="HOGENOM" id="CLU_2079603_0_0_6"/>
<name>B0VMI9_ACIBS</name>
<sequence>MIKRCISWHLIYRNKQDLSKSIPRAVAIIQVRINHSKTVYLLEMEKKTDSEAHCLLIIRNQYYGVIEDHIIKSLLRSTARKNHWALSFNNLYFHKMEHRHKSISDFANNIIDAVKNI</sequence>
<dbReference type="AlphaFoldDB" id="B0VMI9"/>
<dbReference type="Proteomes" id="UP000001741">
    <property type="component" value="Chromosome"/>
</dbReference>